<protein>
    <submittedName>
        <fullName evidence="1">Uncharacterized protein</fullName>
    </submittedName>
</protein>
<dbReference type="RefSeq" id="WP_411160532.1">
    <property type="nucleotide sequence ID" value="NZ_JBJOSA010000031.1"/>
</dbReference>
<accession>A0ABW8VVB9</accession>
<reference evidence="1 2" key="1">
    <citation type="submission" date="2024-12" db="EMBL/GenBank/DDBJ databases">
        <authorList>
            <person name="Li X."/>
            <person name="Zhang D."/>
        </authorList>
    </citation>
    <scope>NUCLEOTIDE SEQUENCE [LARGE SCALE GENOMIC DNA]</scope>
    <source>
        <strain evidence="1 2">JCM19602</strain>
    </source>
</reference>
<dbReference type="Proteomes" id="UP001628668">
    <property type="component" value="Unassembled WGS sequence"/>
</dbReference>
<gene>
    <name evidence="1" type="ORF">ACKA06_20600</name>
</gene>
<name>A0ABW8VVB9_9BACI</name>
<keyword evidence="2" id="KW-1185">Reference proteome</keyword>
<proteinExistence type="predicted"/>
<sequence length="41" mass="4739">MNYNQSLDSVLKMDKCTPFDPEKAGLQIFTVFYPTFFGVFV</sequence>
<organism evidence="1 2">
    <name type="scientific">Rossellomorea oryzaecorticis</name>
    <dbReference type="NCBI Taxonomy" id="1396505"/>
    <lineage>
        <taxon>Bacteria</taxon>
        <taxon>Bacillati</taxon>
        <taxon>Bacillota</taxon>
        <taxon>Bacilli</taxon>
        <taxon>Bacillales</taxon>
        <taxon>Bacillaceae</taxon>
        <taxon>Rossellomorea</taxon>
    </lineage>
</organism>
<comment type="caution">
    <text evidence="1">The sequence shown here is derived from an EMBL/GenBank/DDBJ whole genome shotgun (WGS) entry which is preliminary data.</text>
</comment>
<evidence type="ECO:0000313" key="1">
    <source>
        <dbReference type="EMBL" id="MFL8939178.1"/>
    </source>
</evidence>
<evidence type="ECO:0000313" key="2">
    <source>
        <dbReference type="Proteomes" id="UP001628668"/>
    </source>
</evidence>
<dbReference type="EMBL" id="JBJOSA010000031">
    <property type="protein sequence ID" value="MFL8939178.1"/>
    <property type="molecule type" value="Genomic_DNA"/>
</dbReference>